<evidence type="ECO:0008006" key="3">
    <source>
        <dbReference type="Google" id="ProtNLM"/>
    </source>
</evidence>
<reference evidence="1 2" key="1">
    <citation type="submission" date="2014-07" db="EMBL/GenBank/DDBJ databases">
        <title>Comparative genomic insights into amoeba endosymbionts belonging to the families of Holosporaceae and Candidatus Midichloriaceae within Rickettsiales.</title>
        <authorList>
            <person name="Wang Z."/>
            <person name="Wu M."/>
        </authorList>
    </citation>
    <scope>NUCLEOTIDE SEQUENCE [LARGE SCALE GENOMIC DNA]</scope>
    <source>
        <strain evidence="1">PRA3</strain>
    </source>
</reference>
<dbReference type="InterPro" id="IPR019027">
    <property type="entry name" value="Pilus_biogenesis_CpaD-related"/>
</dbReference>
<name>A0A077AWT3_9PROT</name>
<dbReference type="RefSeq" id="WP_038465817.1">
    <property type="nucleotide sequence ID" value="NZ_CP008941.1"/>
</dbReference>
<dbReference type="HOGENOM" id="CLU_1238345_0_0_5"/>
<keyword evidence="2" id="KW-1185">Reference proteome</keyword>
<dbReference type="STRING" id="91604.ID47_09765"/>
<organism evidence="1 2">
    <name type="scientific">Candidatus Odyssella acanthamoebae</name>
    <dbReference type="NCBI Taxonomy" id="91604"/>
    <lineage>
        <taxon>Bacteria</taxon>
        <taxon>Pseudomonadati</taxon>
        <taxon>Pseudomonadota</taxon>
        <taxon>Alphaproteobacteria</taxon>
        <taxon>Holosporales</taxon>
        <taxon>Candidatus Paracaedibacteraceae</taxon>
        <taxon>Candidatus Odyssella</taxon>
    </lineage>
</organism>
<accession>A0A077AWT3</accession>
<dbReference type="KEGG" id="paca:ID47_09765"/>
<dbReference type="EMBL" id="CP008941">
    <property type="protein sequence ID" value="AIK96951.1"/>
    <property type="molecule type" value="Genomic_DNA"/>
</dbReference>
<protein>
    <recommendedName>
        <fullName evidence="3">Pilus assembly protein CpaD</fullName>
    </recommendedName>
</protein>
<evidence type="ECO:0000313" key="2">
    <source>
        <dbReference type="Proteomes" id="UP000028926"/>
    </source>
</evidence>
<dbReference type="Pfam" id="PF09476">
    <property type="entry name" value="Pilus_CpaD"/>
    <property type="match status" value="1"/>
</dbReference>
<dbReference type="Proteomes" id="UP000028926">
    <property type="component" value="Chromosome"/>
</dbReference>
<dbReference type="OrthoDB" id="7346467at2"/>
<dbReference type="eggNOG" id="COG5461">
    <property type="taxonomic scope" value="Bacteria"/>
</dbReference>
<evidence type="ECO:0000313" key="1">
    <source>
        <dbReference type="EMBL" id="AIK96951.1"/>
    </source>
</evidence>
<sequence>MRGSNLIALLSLAFLASCNIPDKQDHHITWKEGTRSNNVTLNIGFGSKRTSLKISERRILKELYDSFKSDRTIYARIYVEDRSLHKMSRKSFKRISSLKASLRTFGIQPKNISVFSWPEVEFGESKPDTVVVMIENRRLMPENCPGWKQSIDSNTPPEGEIDFGCANAFNIARLVKDSDTLIQGKELVSRDSSAKIRAVAQYQQSKVKDLKIAKASADTHSTP</sequence>
<dbReference type="PROSITE" id="PS51257">
    <property type="entry name" value="PROKAR_LIPOPROTEIN"/>
    <property type="match status" value="1"/>
</dbReference>
<dbReference type="AlphaFoldDB" id="A0A077AWT3"/>
<gene>
    <name evidence="1" type="ORF">ID47_09765</name>
</gene>
<proteinExistence type="predicted"/>